<dbReference type="InterPro" id="IPR012999">
    <property type="entry name" value="Pyr_OxRdtase_I_AS"/>
</dbReference>
<dbReference type="Gene3D" id="3.50.50.60">
    <property type="entry name" value="FAD/NAD(P)-binding domain"/>
    <property type="match status" value="2"/>
</dbReference>
<feature type="domain" description="FAD/NAD(P)-binding" evidence="8">
    <location>
        <begin position="39"/>
        <end position="321"/>
    </location>
</feature>
<dbReference type="FunFam" id="3.50.50.60:FF:000200">
    <property type="entry name" value="Thioredoxin reductase 2, mitochondrial"/>
    <property type="match status" value="1"/>
</dbReference>
<dbReference type="GeneTree" id="ENSGT00940000158832"/>
<accession>A0A8C8SZF5</accession>
<sequence>MAAMVAALRRPVAHFRSRTRAWTRGVRGAANAAGGQQSFDLLVIGGGSGGLACAKEAAQLGRKVAVADYVEPSPRGTKWGLGGTCVNVGCIPKKLMHQAALLGDMIKDADHCGWEVAQPIQHNWRKMAEAVQNHVKSLNWGHRVQLQDRKVKYFNIKASFVNEHTVCGIDKGGKETLLSADHIVIATGGRPRYPTQIKGALEYGITSDDIFWLKESPGKTLVVGASYVALECAGFLTGIGLDTTVMMRSIPLRGFDQQMSSLVTDHMESHGTRFLKGCVPSLIKKLPTGQLQVTWKDHASGREHTGTFDTVLWAIGKDAASHTYAVCSSRKPAEPNSLGTGVFTFFPCTSCVHSAGSQ</sequence>
<dbReference type="SUPFAM" id="SSF51905">
    <property type="entry name" value="FAD/NAD(P)-binding domain"/>
    <property type="match status" value="1"/>
</dbReference>
<comment type="cofactor">
    <cofactor evidence="1">
        <name>FAD</name>
        <dbReference type="ChEBI" id="CHEBI:57692"/>
    </cofactor>
</comment>
<protein>
    <submittedName>
        <fullName evidence="9">Thioredoxin reductase 2</fullName>
    </submittedName>
</protein>
<dbReference type="GO" id="GO:0005829">
    <property type="term" value="C:cytosol"/>
    <property type="evidence" value="ECO:0007669"/>
    <property type="project" value="TreeGrafter"/>
</dbReference>
<dbReference type="GO" id="GO:0004362">
    <property type="term" value="F:glutathione-disulfide reductase (NADPH) activity"/>
    <property type="evidence" value="ECO:0007669"/>
    <property type="project" value="TreeGrafter"/>
</dbReference>
<evidence type="ECO:0000259" key="8">
    <source>
        <dbReference type="Pfam" id="PF07992"/>
    </source>
</evidence>
<evidence type="ECO:0000256" key="6">
    <source>
        <dbReference type="ARBA" id="ARBA00023157"/>
    </source>
</evidence>
<keyword evidence="4" id="KW-0274">FAD</keyword>
<dbReference type="Pfam" id="PF07992">
    <property type="entry name" value="Pyr_redox_2"/>
    <property type="match status" value="1"/>
</dbReference>
<organism evidence="9 10">
    <name type="scientific">Peromyscus maniculatus bairdii</name>
    <name type="common">Prairie deer mouse</name>
    <dbReference type="NCBI Taxonomy" id="230844"/>
    <lineage>
        <taxon>Eukaryota</taxon>
        <taxon>Metazoa</taxon>
        <taxon>Chordata</taxon>
        <taxon>Craniata</taxon>
        <taxon>Vertebrata</taxon>
        <taxon>Euteleostomi</taxon>
        <taxon>Mammalia</taxon>
        <taxon>Eutheria</taxon>
        <taxon>Euarchontoglires</taxon>
        <taxon>Glires</taxon>
        <taxon>Rodentia</taxon>
        <taxon>Myomorpha</taxon>
        <taxon>Muroidea</taxon>
        <taxon>Cricetidae</taxon>
        <taxon>Neotominae</taxon>
        <taxon>Peromyscus</taxon>
    </lineage>
</organism>
<evidence type="ECO:0000256" key="3">
    <source>
        <dbReference type="ARBA" id="ARBA00022630"/>
    </source>
</evidence>
<dbReference type="PROSITE" id="PS00076">
    <property type="entry name" value="PYRIDINE_REDOX_1"/>
    <property type="match status" value="1"/>
</dbReference>
<dbReference type="PRINTS" id="PR00368">
    <property type="entry name" value="FADPNR"/>
</dbReference>
<dbReference type="InterPro" id="IPR046952">
    <property type="entry name" value="GSHR/TRXR-like"/>
</dbReference>
<dbReference type="GO" id="GO:0050660">
    <property type="term" value="F:flavin adenine dinucleotide binding"/>
    <property type="evidence" value="ECO:0007669"/>
    <property type="project" value="InterPro"/>
</dbReference>
<dbReference type="GO" id="GO:0045454">
    <property type="term" value="P:cell redox homeostasis"/>
    <property type="evidence" value="ECO:0007669"/>
    <property type="project" value="InterPro"/>
</dbReference>
<dbReference type="Proteomes" id="UP000694547">
    <property type="component" value="Chromosome 12"/>
</dbReference>
<evidence type="ECO:0000256" key="5">
    <source>
        <dbReference type="ARBA" id="ARBA00023002"/>
    </source>
</evidence>
<keyword evidence="6" id="KW-1015">Disulfide bond</keyword>
<dbReference type="FunFam" id="3.50.50.60:FF:000012">
    <property type="entry name" value="Thioredoxin reductase 1, cytoplasmic"/>
    <property type="match status" value="1"/>
</dbReference>
<keyword evidence="3" id="KW-0285">Flavoprotein</keyword>
<dbReference type="InterPro" id="IPR023753">
    <property type="entry name" value="FAD/NAD-binding_dom"/>
</dbReference>
<dbReference type="PANTHER" id="PTHR42737:SF7">
    <property type="entry name" value="THIOREDOXIN-DISULFIDE REDUCTASE"/>
    <property type="match status" value="1"/>
</dbReference>
<keyword evidence="5" id="KW-0560">Oxidoreductase</keyword>
<dbReference type="GO" id="GO:0006749">
    <property type="term" value="P:glutathione metabolic process"/>
    <property type="evidence" value="ECO:0007669"/>
    <property type="project" value="TreeGrafter"/>
</dbReference>
<evidence type="ECO:0000256" key="4">
    <source>
        <dbReference type="ARBA" id="ARBA00022827"/>
    </source>
</evidence>
<dbReference type="PANTHER" id="PTHR42737">
    <property type="entry name" value="GLUTATHIONE REDUCTASE"/>
    <property type="match status" value="1"/>
</dbReference>
<reference evidence="9" key="3">
    <citation type="submission" date="2025-09" db="UniProtKB">
        <authorList>
            <consortium name="Ensembl"/>
        </authorList>
    </citation>
    <scope>IDENTIFICATION</scope>
</reference>
<keyword evidence="7" id="KW-0676">Redox-active center</keyword>
<evidence type="ECO:0000313" key="10">
    <source>
        <dbReference type="Proteomes" id="UP000694547"/>
    </source>
</evidence>
<dbReference type="InterPro" id="IPR036188">
    <property type="entry name" value="FAD/NAD-bd_sf"/>
</dbReference>
<evidence type="ECO:0000256" key="7">
    <source>
        <dbReference type="ARBA" id="ARBA00023284"/>
    </source>
</evidence>
<dbReference type="PRINTS" id="PR00411">
    <property type="entry name" value="PNDRDTASEI"/>
</dbReference>
<evidence type="ECO:0000256" key="1">
    <source>
        <dbReference type="ARBA" id="ARBA00001974"/>
    </source>
</evidence>
<dbReference type="Ensembl" id="ENSPEMT00000001014.2">
    <property type="protein sequence ID" value="ENSPEMP00000001007.1"/>
    <property type="gene ID" value="ENSPEMG00000000594.2"/>
</dbReference>
<comment type="similarity">
    <text evidence="2">Belongs to the class-I pyridine nucleotide-disulfide oxidoreductase family.</text>
</comment>
<name>A0A8C8SZF5_PERMB</name>
<dbReference type="GO" id="GO:0034599">
    <property type="term" value="P:cellular response to oxidative stress"/>
    <property type="evidence" value="ECO:0007669"/>
    <property type="project" value="TreeGrafter"/>
</dbReference>
<proteinExistence type="inferred from homology"/>
<keyword evidence="10" id="KW-1185">Reference proteome</keyword>
<dbReference type="GO" id="GO:0005739">
    <property type="term" value="C:mitochondrion"/>
    <property type="evidence" value="ECO:0007669"/>
    <property type="project" value="TreeGrafter"/>
</dbReference>
<evidence type="ECO:0000313" key="9">
    <source>
        <dbReference type="Ensembl" id="ENSPEMP00000001007.1"/>
    </source>
</evidence>
<reference evidence="9 10" key="1">
    <citation type="submission" date="2018-10" db="EMBL/GenBank/DDBJ databases">
        <title>Improved assembly of the deer mouse Peromyscus maniculatus genome.</title>
        <authorList>
            <person name="Lassance J.-M."/>
            <person name="Hoekstra H.E."/>
        </authorList>
    </citation>
    <scope>NUCLEOTIDE SEQUENCE [LARGE SCALE GENOMIC DNA]</scope>
</reference>
<reference evidence="9" key="2">
    <citation type="submission" date="2025-08" db="UniProtKB">
        <authorList>
            <consortium name="Ensembl"/>
        </authorList>
    </citation>
    <scope>IDENTIFICATION</scope>
</reference>
<dbReference type="AlphaFoldDB" id="A0A8C8SZF5"/>
<evidence type="ECO:0000256" key="2">
    <source>
        <dbReference type="ARBA" id="ARBA00007532"/>
    </source>
</evidence>